<evidence type="ECO:0000313" key="2">
    <source>
        <dbReference type="Proteomes" id="UP000224336"/>
    </source>
</evidence>
<sequence length="134" mass="15644">MKNTKKTTYNAIDLNKLSKDMFSGGRTWAAVEFAINCANELMELNSKGNTILFDDDIVDKVEFELKIYDWCDAPHGCYLYRSLWKNTQEIVFGDNVNKDGRLVLTKEEVREYFSRFKIFRSVMYLSNSIKKLKG</sequence>
<proteinExistence type="predicted"/>
<evidence type="ECO:0000313" key="1">
    <source>
        <dbReference type="EMBL" id="ANM44763.1"/>
    </source>
</evidence>
<organism evidence="1 2">
    <name type="scientific">Pseudomonas phage KTN4</name>
    <dbReference type="NCBI Taxonomy" id="1862701"/>
    <lineage>
        <taxon>Viruses</taxon>
        <taxon>Duplodnaviria</taxon>
        <taxon>Heunggongvirae</taxon>
        <taxon>Uroviricota</taxon>
        <taxon>Caudoviricetes</taxon>
        <taxon>Chimalliviridae</taxon>
        <taxon>Phikzvirus</taxon>
        <taxon>Phikzvirus phiKZ</taxon>
    </lineage>
</organism>
<name>A0A192Y4T1_9CAUD</name>
<dbReference type="Proteomes" id="UP000224336">
    <property type="component" value="Segment"/>
</dbReference>
<protein>
    <submittedName>
        <fullName evidence="1">Uncharacterized protein</fullName>
    </submittedName>
</protein>
<accession>A0A192Y4T1</accession>
<dbReference type="EMBL" id="KU521356">
    <property type="protein sequence ID" value="ANM44763.1"/>
    <property type="molecule type" value="Genomic_DNA"/>
</dbReference>
<gene>
    <name evidence="1" type="ORF">KTN4_005</name>
</gene>
<reference evidence="1 2" key="1">
    <citation type="journal article" date="2016" name="Sci. Rep.">
        <title>A proposed integrated approach for the preclinical evaluation of phage therapy in Pseudomonas infections.</title>
        <authorList>
            <person name="Danis-Wlodarczyk K."/>
            <person name="Vandenheuvel D."/>
            <person name="Jang H.B."/>
            <person name="Briers Y."/>
            <person name="Olszak T."/>
            <person name="Arabski M."/>
            <person name="Wasik S."/>
            <person name="Drabik M."/>
            <person name="Higgins G."/>
            <person name="Tyrrell J."/>
            <person name="Harvey B.J."/>
            <person name="Noben J.P."/>
            <person name="Lavigne R."/>
            <person name="Drulis-Kawa Z."/>
        </authorList>
    </citation>
    <scope>NUCLEOTIDE SEQUENCE [LARGE SCALE GENOMIC DNA]</scope>
</reference>